<gene>
    <name evidence="1" type="ORF">Poli38472_001999</name>
</gene>
<reference evidence="1" key="1">
    <citation type="submission" date="2019-03" db="EMBL/GenBank/DDBJ databases">
        <title>Long read genome sequence of the mycoparasitic Pythium oligandrum ATCC 38472 isolated from sugarbeet rhizosphere.</title>
        <authorList>
            <person name="Gaulin E."/>
        </authorList>
    </citation>
    <scope>NUCLEOTIDE SEQUENCE</scope>
    <source>
        <strain evidence="1">ATCC 38472_TT</strain>
    </source>
</reference>
<comment type="caution">
    <text evidence="1">The sequence shown here is derived from an EMBL/GenBank/DDBJ whole genome shotgun (WGS) entry which is preliminary data.</text>
</comment>
<dbReference type="Pfam" id="PF09803">
    <property type="entry name" value="Pet100"/>
    <property type="match status" value="1"/>
</dbReference>
<evidence type="ECO:0000313" key="1">
    <source>
        <dbReference type="EMBL" id="TMW69843.1"/>
    </source>
</evidence>
<proteinExistence type="predicted"/>
<evidence type="ECO:0000313" key="2">
    <source>
        <dbReference type="Proteomes" id="UP000794436"/>
    </source>
</evidence>
<name>A0A8K1CVS4_PYTOL</name>
<dbReference type="AlphaFoldDB" id="A0A8K1CVS4"/>
<dbReference type="GO" id="GO:0033617">
    <property type="term" value="P:mitochondrial respiratory chain complex IV assembly"/>
    <property type="evidence" value="ECO:0007669"/>
    <property type="project" value="InterPro"/>
</dbReference>
<organism evidence="1 2">
    <name type="scientific">Pythium oligandrum</name>
    <name type="common">Mycoparasitic fungus</name>
    <dbReference type="NCBI Taxonomy" id="41045"/>
    <lineage>
        <taxon>Eukaryota</taxon>
        <taxon>Sar</taxon>
        <taxon>Stramenopiles</taxon>
        <taxon>Oomycota</taxon>
        <taxon>Peronosporomycetes</taxon>
        <taxon>Pythiales</taxon>
        <taxon>Pythiaceae</taxon>
        <taxon>Pythium</taxon>
    </lineage>
</organism>
<sequence>MVNLRMEVARFAVYLSIPVVATGIYAQPDCINWIVSQWKYITYPPQAVSREELLQKAREVAKASSDTPRNK</sequence>
<accession>A0A8K1CVS4</accession>
<dbReference type="OrthoDB" id="18175at2759"/>
<protein>
    <submittedName>
        <fullName evidence="1">Uncharacterized protein</fullName>
    </submittedName>
</protein>
<dbReference type="InterPro" id="IPR018625">
    <property type="entry name" value="Pet100"/>
</dbReference>
<dbReference type="GO" id="GO:0005739">
    <property type="term" value="C:mitochondrion"/>
    <property type="evidence" value="ECO:0007669"/>
    <property type="project" value="InterPro"/>
</dbReference>
<dbReference type="Proteomes" id="UP000794436">
    <property type="component" value="Unassembled WGS sequence"/>
</dbReference>
<keyword evidence="2" id="KW-1185">Reference proteome</keyword>
<dbReference type="EMBL" id="SPLM01000001">
    <property type="protein sequence ID" value="TMW69843.1"/>
    <property type="molecule type" value="Genomic_DNA"/>
</dbReference>